<sequence length="77" mass="8879">MPQGPIANRMHIFNSFRLRPQGNGPWREWEAKGEQMILCLCGFSDGFRVYADGEIATTVEEHNKICELLEGRDRNKI</sequence>
<accession>A0ABN3P165</accession>
<name>A0ABN3P165_9ACTN</name>
<protein>
    <submittedName>
        <fullName evidence="1">Uncharacterized protein</fullName>
    </submittedName>
</protein>
<reference evidence="1 2" key="1">
    <citation type="journal article" date="2019" name="Int. J. Syst. Evol. Microbiol.">
        <title>The Global Catalogue of Microorganisms (GCM) 10K type strain sequencing project: providing services to taxonomists for standard genome sequencing and annotation.</title>
        <authorList>
            <consortium name="The Broad Institute Genomics Platform"/>
            <consortium name="The Broad Institute Genome Sequencing Center for Infectious Disease"/>
            <person name="Wu L."/>
            <person name="Ma J."/>
        </authorList>
    </citation>
    <scope>NUCLEOTIDE SEQUENCE [LARGE SCALE GENOMIC DNA]</scope>
    <source>
        <strain evidence="1 2">JCM 6924</strain>
    </source>
</reference>
<dbReference type="Proteomes" id="UP001501095">
    <property type="component" value="Unassembled WGS sequence"/>
</dbReference>
<comment type="caution">
    <text evidence="1">The sequence shown here is derived from an EMBL/GenBank/DDBJ whole genome shotgun (WGS) entry which is preliminary data.</text>
</comment>
<evidence type="ECO:0000313" key="2">
    <source>
        <dbReference type="Proteomes" id="UP001501095"/>
    </source>
</evidence>
<proteinExistence type="predicted"/>
<organism evidence="1 2">
    <name type="scientific">Streptomyces levis</name>
    <dbReference type="NCBI Taxonomy" id="285566"/>
    <lineage>
        <taxon>Bacteria</taxon>
        <taxon>Bacillati</taxon>
        <taxon>Actinomycetota</taxon>
        <taxon>Actinomycetes</taxon>
        <taxon>Kitasatosporales</taxon>
        <taxon>Streptomycetaceae</taxon>
        <taxon>Streptomyces</taxon>
    </lineage>
</organism>
<gene>
    <name evidence="1" type="ORF">GCM10010423_64750</name>
</gene>
<keyword evidence="2" id="KW-1185">Reference proteome</keyword>
<dbReference type="EMBL" id="BAAATM010000022">
    <property type="protein sequence ID" value="GAA2554621.1"/>
    <property type="molecule type" value="Genomic_DNA"/>
</dbReference>
<evidence type="ECO:0000313" key="1">
    <source>
        <dbReference type="EMBL" id="GAA2554621.1"/>
    </source>
</evidence>
<dbReference type="RefSeq" id="WP_344542950.1">
    <property type="nucleotide sequence ID" value="NZ_BAAATM010000022.1"/>
</dbReference>